<feature type="transmembrane region" description="Helical" evidence="7">
    <location>
        <begin position="15"/>
        <end position="44"/>
    </location>
</feature>
<dbReference type="PANTHER" id="PTHR30353:SF0">
    <property type="entry name" value="TRANSMEMBRANE PROTEIN"/>
    <property type="match status" value="1"/>
</dbReference>
<feature type="compositionally biased region" description="Low complexity" evidence="8">
    <location>
        <begin position="200"/>
        <end position="221"/>
    </location>
</feature>
<comment type="similarity">
    <text evidence="2 7">Belongs to the DedA family.</text>
</comment>
<dbReference type="InterPro" id="IPR032816">
    <property type="entry name" value="VTT_dom"/>
</dbReference>
<dbReference type="PANTHER" id="PTHR30353">
    <property type="entry name" value="INNER MEMBRANE PROTEIN DEDA-RELATED"/>
    <property type="match status" value="1"/>
</dbReference>
<evidence type="ECO:0000256" key="8">
    <source>
        <dbReference type="SAM" id="MobiDB-lite"/>
    </source>
</evidence>
<evidence type="ECO:0000256" key="1">
    <source>
        <dbReference type="ARBA" id="ARBA00004651"/>
    </source>
</evidence>
<dbReference type="Pfam" id="PF09335">
    <property type="entry name" value="VTT_dom"/>
    <property type="match status" value="1"/>
</dbReference>
<evidence type="ECO:0000313" key="11">
    <source>
        <dbReference type="Proteomes" id="UP001403094"/>
    </source>
</evidence>
<feature type="transmembrane region" description="Helical" evidence="7">
    <location>
        <begin position="171"/>
        <end position="191"/>
    </location>
</feature>
<evidence type="ECO:0000256" key="4">
    <source>
        <dbReference type="ARBA" id="ARBA00022692"/>
    </source>
</evidence>
<evidence type="ECO:0000256" key="7">
    <source>
        <dbReference type="RuleBase" id="RU367016"/>
    </source>
</evidence>
<comment type="caution">
    <text evidence="10">The sequence shown here is derived from an EMBL/GenBank/DDBJ whole genome shotgun (WGS) entry which is preliminary data.</text>
</comment>
<feature type="region of interest" description="Disordered" evidence="8">
    <location>
        <begin position="200"/>
        <end position="234"/>
    </location>
</feature>
<organism evidence="10 11">
    <name type="scientific">Streptomyces cheonanensis</name>
    <dbReference type="NCBI Taxonomy" id="312720"/>
    <lineage>
        <taxon>Bacteria</taxon>
        <taxon>Bacillati</taxon>
        <taxon>Actinomycetota</taxon>
        <taxon>Actinomycetes</taxon>
        <taxon>Kitasatosporales</taxon>
        <taxon>Streptomycetaceae</taxon>
        <taxon>Streptomyces</taxon>
    </lineage>
</organism>
<feature type="domain" description="VTT" evidence="9">
    <location>
        <begin position="37"/>
        <end position="162"/>
    </location>
</feature>
<keyword evidence="11" id="KW-1185">Reference proteome</keyword>
<comment type="subcellular location">
    <subcellularLocation>
        <location evidence="1 7">Cell membrane</location>
        <topology evidence="1 7">Multi-pass membrane protein</topology>
    </subcellularLocation>
</comment>
<evidence type="ECO:0000256" key="2">
    <source>
        <dbReference type="ARBA" id="ARBA00010792"/>
    </source>
</evidence>
<keyword evidence="6 7" id="KW-0472">Membrane</keyword>
<feature type="compositionally biased region" description="Gly residues" evidence="8">
    <location>
        <begin position="222"/>
        <end position="231"/>
    </location>
</feature>
<reference evidence="11" key="1">
    <citation type="journal article" date="2019" name="Int. J. Syst. Evol. Microbiol.">
        <title>The Global Catalogue of Microorganisms (GCM) 10K type strain sequencing project: providing services to taxonomists for standard genome sequencing and annotation.</title>
        <authorList>
            <consortium name="The Broad Institute Genomics Platform"/>
            <consortium name="The Broad Institute Genome Sequencing Center for Infectious Disease"/>
            <person name="Wu L."/>
            <person name="Ma J."/>
        </authorList>
    </citation>
    <scope>NUCLEOTIDE SEQUENCE [LARGE SCALE GENOMIC DNA]</scope>
    <source>
        <strain evidence="11">JCM 14549</strain>
    </source>
</reference>
<evidence type="ECO:0000256" key="5">
    <source>
        <dbReference type="ARBA" id="ARBA00022989"/>
    </source>
</evidence>
<keyword evidence="5 7" id="KW-1133">Transmembrane helix</keyword>
<evidence type="ECO:0000256" key="6">
    <source>
        <dbReference type="ARBA" id="ARBA00023136"/>
    </source>
</evidence>
<dbReference type="EMBL" id="BAAANQ010000013">
    <property type="protein sequence ID" value="GAA2063164.1"/>
    <property type="molecule type" value="Genomic_DNA"/>
</dbReference>
<name>A0ABP5H3C9_9ACTN</name>
<dbReference type="Proteomes" id="UP001403094">
    <property type="component" value="Unassembled WGS sequence"/>
</dbReference>
<comment type="caution">
    <text evidence="7">Lacks conserved residue(s) required for the propagation of feature annotation.</text>
</comment>
<evidence type="ECO:0000256" key="3">
    <source>
        <dbReference type="ARBA" id="ARBA00022475"/>
    </source>
</evidence>
<gene>
    <name evidence="10" type="ORF">GCM10009757_47820</name>
</gene>
<accession>A0ABP5H3C9</accession>
<dbReference type="InterPro" id="IPR032818">
    <property type="entry name" value="DedA-like"/>
</dbReference>
<evidence type="ECO:0000313" key="10">
    <source>
        <dbReference type="EMBL" id="GAA2063164.1"/>
    </source>
</evidence>
<proteinExistence type="inferred from homology"/>
<sequence>MNGAVAQELGPWSPWMAYGVVAAVVWAESVLLVGAFVPTLTVLLTAGALARAGQLSGPVVVAVAAGAVVAGDLSGHRVGRVLGGRLRGGRLGRRVPEAAWRRAVALMGRHGGRAVFGGRFVPVVRTLVPHLAGATGVPFRRVAPYSVVAAVVWAGAEVGAGYAAAVSVRRAVALGVPLVAGCAAVAGVVLWRVRARRRQAPAPGRGAGHAGRAVPVPARRGGPSGPGGGRAGRTVVGCARDRTRECLARGSADSLVLPPCGGAAC</sequence>
<keyword evidence="3 7" id="KW-1003">Cell membrane</keyword>
<evidence type="ECO:0000259" key="9">
    <source>
        <dbReference type="Pfam" id="PF09335"/>
    </source>
</evidence>
<feature type="transmembrane region" description="Helical" evidence="7">
    <location>
        <begin position="145"/>
        <end position="165"/>
    </location>
</feature>
<keyword evidence="4 7" id="KW-0812">Transmembrane</keyword>
<protein>
    <recommendedName>
        <fullName evidence="9">VTT domain-containing protein</fullName>
    </recommendedName>
</protein>